<dbReference type="RefSeq" id="WP_203761633.1">
    <property type="nucleotide sequence ID" value="NZ_BAAABO010000027.1"/>
</dbReference>
<name>A0ABQ3Y148_9ACTN</name>
<accession>A0ABQ3Y148</accession>
<protein>
    <submittedName>
        <fullName evidence="1">Uncharacterized protein</fullName>
    </submittedName>
</protein>
<reference evidence="1 2" key="1">
    <citation type="submission" date="2021-01" db="EMBL/GenBank/DDBJ databases">
        <title>Whole genome shotgun sequence of Actinoplanes deccanensis NBRC 13994.</title>
        <authorList>
            <person name="Komaki H."/>
            <person name="Tamura T."/>
        </authorList>
    </citation>
    <scope>NUCLEOTIDE SEQUENCE [LARGE SCALE GENOMIC DNA]</scope>
    <source>
        <strain evidence="1 2">NBRC 13994</strain>
    </source>
</reference>
<dbReference type="Proteomes" id="UP000609879">
    <property type="component" value="Unassembled WGS sequence"/>
</dbReference>
<keyword evidence="2" id="KW-1185">Reference proteome</keyword>
<organism evidence="1 2">
    <name type="scientific">Paractinoplanes deccanensis</name>
    <dbReference type="NCBI Taxonomy" id="113561"/>
    <lineage>
        <taxon>Bacteria</taxon>
        <taxon>Bacillati</taxon>
        <taxon>Actinomycetota</taxon>
        <taxon>Actinomycetes</taxon>
        <taxon>Micromonosporales</taxon>
        <taxon>Micromonosporaceae</taxon>
        <taxon>Paractinoplanes</taxon>
    </lineage>
</organism>
<proteinExistence type="predicted"/>
<evidence type="ECO:0000313" key="2">
    <source>
        <dbReference type="Proteomes" id="UP000609879"/>
    </source>
</evidence>
<evidence type="ECO:0000313" key="1">
    <source>
        <dbReference type="EMBL" id="GID73729.1"/>
    </source>
</evidence>
<sequence>MARPDDTKIKPNDLLRVARLRVLSPAGSGRPLSRAELAELVSAWVYEQTGLIDPFDASDVAKLERGEVRWPRKVRRRALRHVLGASNDARIGLLSPYVNRSSDEAFMAKHGLTPPDPGSRELVSVPATVVTTKSVPTGQGPVGSPTVSCTVEGTESGGVRIVVNLEPGVPGAEPAVVVTSGPVAEVRSLPGVQPARRELSA</sequence>
<dbReference type="EMBL" id="BOMI01000037">
    <property type="protein sequence ID" value="GID73729.1"/>
    <property type="molecule type" value="Genomic_DNA"/>
</dbReference>
<gene>
    <name evidence="1" type="ORF">Ade02nite_23700</name>
</gene>
<comment type="caution">
    <text evidence="1">The sequence shown here is derived from an EMBL/GenBank/DDBJ whole genome shotgun (WGS) entry which is preliminary data.</text>
</comment>